<comment type="cofactor">
    <cofactor evidence="1 4 5">
        <name>pyridoxal 5'-phosphate</name>
        <dbReference type="ChEBI" id="CHEBI:597326"/>
    </cofactor>
</comment>
<dbReference type="PROSITE" id="PS00395">
    <property type="entry name" value="ALANINE_RACEMASE"/>
    <property type="match status" value="1"/>
</dbReference>
<dbReference type="InterPro" id="IPR000821">
    <property type="entry name" value="Ala_racemase"/>
</dbReference>
<protein>
    <recommendedName>
        <fullName evidence="4">Alanine racemase</fullName>
        <ecNumber evidence="4">5.1.1.1</ecNumber>
    </recommendedName>
</protein>
<comment type="pathway">
    <text evidence="4">Amino-acid biosynthesis; D-alanine biosynthesis; D-alanine from L-alanine: step 1/1.</text>
</comment>
<evidence type="ECO:0000256" key="2">
    <source>
        <dbReference type="ARBA" id="ARBA00022898"/>
    </source>
</evidence>
<dbReference type="GO" id="GO:0030632">
    <property type="term" value="P:D-alanine biosynthetic process"/>
    <property type="evidence" value="ECO:0007669"/>
    <property type="project" value="UniProtKB-UniRule"/>
</dbReference>
<dbReference type="GO" id="GO:0009252">
    <property type="term" value="P:peptidoglycan biosynthetic process"/>
    <property type="evidence" value="ECO:0007669"/>
    <property type="project" value="TreeGrafter"/>
</dbReference>
<comment type="function">
    <text evidence="4">Catalyzes the interconversion of L-alanine and D-alanine. May also act on other amino acids.</text>
</comment>
<dbReference type="GO" id="GO:0005829">
    <property type="term" value="C:cytosol"/>
    <property type="evidence" value="ECO:0007669"/>
    <property type="project" value="TreeGrafter"/>
</dbReference>
<dbReference type="EC" id="5.1.1.1" evidence="4"/>
<evidence type="ECO:0000259" key="7">
    <source>
        <dbReference type="SMART" id="SM01005"/>
    </source>
</evidence>
<dbReference type="InterPro" id="IPR011079">
    <property type="entry name" value="Ala_racemase_C"/>
</dbReference>
<dbReference type="InterPro" id="IPR001608">
    <property type="entry name" value="Ala_racemase_N"/>
</dbReference>
<dbReference type="FunFam" id="3.20.20.10:FF:000002">
    <property type="entry name" value="Alanine racemase"/>
    <property type="match status" value="1"/>
</dbReference>
<dbReference type="NCBIfam" id="TIGR00492">
    <property type="entry name" value="alr"/>
    <property type="match status" value="1"/>
</dbReference>
<dbReference type="InterPro" id="IPR020622">
    <property type="entry name" value="Ala_racemase_pyridoxalP-BS"/>
</dbReference>
<dbReference type="RefSeq" id="WP_288184441.1">
    <property type="nucleotide sequence ID" value="NZ_LT608335.1"/>
</dbReference>
<organism evidence="8">
    <name type="scientific">uncultured Sporomusa sp</name>
    <dbReference type="NCBI Taxonomy" id="307249"/>
    <lineage>
        <taxon>Bacteria</taxon>
        <taxon>Bacillati</taxon>
        <taxon>Bacillota</taxon>
        <taxon>Negativicutes</taxon>
        <taxon>Selenomonadales</taxon>
        <taxon>Sporomusaceae</taxon>
        <taxon>Sporomusa</taxon>
        <taxon>environmental samples</taxon>
    </lineage>
</organism>
<dbReference type="Gene3D" id="3.20.20.10">
    <property type="entry name" value="Alanine racemase"/>
    <property type="match status" value="1"/>
</dbReference>
<evidence type="ECO:0000256" key="5">
    <source>
        <dbReference type="PIRSR" id="PIRSR600821-50"/>
    </source>
</evidence>
<dbReference type="EMBL" id="FMJE01000003">
    <property type="protein sequence ID" value="SCM81402.1"/>
    <property type="molecule type" value="Genomic_DNA"/>
</dbReference>
<evidence type="ECO:0000256" key="6">
    <source>
        <dbReference type="PIRSR" id="PIRSR600821-52"/>
    </source>
</evidence>
<accession>A0A212LV55</accession>
<feature type="binding site" evidence="4 6">
    <location>
        <position position="140"/>
    </location>
    <ligand>
        <name>substrate</name>
    </ligand>
</feature>
<evidence type="ECO:0000256" key="1">
    <source>
        <dbReference type="ARBA" id="ARBA00001933"/>
    </source>
</evidence>
<dbReference type="SUPFAM" id="SSF51419">
    <property type="entry name" value="PLP-binding barrel"/>
    <property type="match status" value="1"/>
</dbReference>
<dbReference type="Pfam" id="PF00842">
    <property type="entry name" value="Ala_racemase_C"/>
    <property type="match status" value="1"/>
</dbReference>
<dbReference type="Pfam" id="PF01168">
    <property type="entry name" value="Ala_racemase_N"/>
    <property type="match status" value="1"/>
</dbReference>
<dbReference type="AlphaFoldDB" id="A0A212LV55"/>
<dbReference type="HAMAP" id="MF_01201">
    <property type="entry name" value="Ala_racemase"/>
    <property type="match status" value="1"/>
</dbReference>
<comment type="catalytic activity">
    <reaction evidence="4">
        <text>L-alanine = D-alanine</text>
        <dbReference type="Rhea" id="RHEA:20249"/>
        <dbReference type="ChEBI" id="CHEBI:57416"/>
        <dbReference type="ChEBI" id="CHEBI:57972"/>
        <dbReference type="EC" id="5.1.1.1"/>
    </reaction>
</comment>
<gene>
    <name evidence="8" type="primary">alr</name>
    <name evidence="8" type="ORF">KL86SPO_31581</name>
</gene>
<dbReference type="InterPro" id="IPR029066">
    <property type="entry name" value="PLP-binding_barrel"/>
</dbReference>
<sequence length="376" mass="40144">MNLDGKPMRPVWAEVDVTAIKHNVLEIKRLLRPTVKFCAVVKADGYGHGAVAVAKATLDAGADYLAVAILNEALELRTAGITGPILILGFTPSNQAALVVEHDITQTVYSLKIAQALSATAAAAGKIAKVHVKIDTGMGRLGIRPGDAALFTSAVKALPGIEIEGIFSHFATADSSDKTYSREQMVQFRYALAAIEMQGLHIPIRHMANSAATLEMPEAHLDMVRPGIILYGLWPSVEVTHPINVRPAMALKCKVAHVKEVSAGTGISYGRTYITPQPGKIATLPIGYADGWSRLLSGKTDILIRGQRAPLVGSICMDQCMADVSDIPGVETGDTAVLFANTILTADEVAAKLGTINYEVVSTVGRRVPRLYRDDE</sequence>
<feature type="modified residue" description="N6-(pyridoxal phosphate)lysine" evidence="4 5">
    <location>
        <position position="42"/>
    </location>
</feature>
<feature type="active site" description="Proton acceptor; specific for L-alanine" evidence="4">
    <location>
        <position position="269"/>
    </location>
</feature>
<dbReference type="CDD" id="cd00430">
    <property type="entry name" value="PLPDE_III_AR"/>
    <property type="match status" value="1"/>
</dbReference>
<dbReference type="InterPro" id="IPR009006">
    <property type="entry name" value="Ala_racemase/Decarboxylase_C"/>
</dbReference>
<comment type="similarity">
    <text evidence="4">Belongs to the alanine racemase family.</text>
</comment>
<proteinExistence type="inferred from homology"/>
<dbReference type="PANTHER" id="PTHR30511">
    <property type="entry name" value="ALANINE RACEMASE"/>
    <property type="match status" value="1"/>
</dbReference>
<evidence type="ECO:0000256" key="4">
    <source>
        <dbReference type="HAMAP-Rule" id="MF_01201"/>
    </source>
</evidence>
<dbReference type="UniPathway" id="UPA00042">
    <property type="reaction ID" value="UER00497"/>
</dbReference>
<evidence type="ECO:0000256" key="3">
    <source>
        <dbReference type="ARBA" id="ARBA00023235"/>
    </source>
</evidence>
<keyword evidence="3 4" id="KW-0413">Isomerase</keyword>
<reference evidence="8" key="1">
    <citation type="submission" date="2016-08" db="EMBL/GenBank/DDBJ databases">
        <authorList>
            <person name="Seilhamer J.J."/>
        </authorList>
    </citation>
    <scope>NUCLEOTIDE SEQUENCE</scope>
    <source>
        <strain evidence="8">86</strain>
    </source>
</reference>
<name>A0A212LV55_9FIRM</name>
<evidence type="ECO:0000313" key="8">
    <source>
        <dbReference type="EMBL" id="SCM81402.1"/>
    </source>
</evidence>
<feature type="binding site" evidence="4 6">
    <location>
        <position position="317"/>
    </location>
    <ligand>
        <name>substrate</name>
    </ligand>
</feature>
<dbReference type="PANTHER" id="PTHR30511:SF0">
    <property type="entry name" value="ALANINE RACEMASE, CATABOLIC-RELATED"/>
    <property type="match status" value="1"/>
</dbReference>
<feature type="active site" description="Proton acceptor; specific for D-alanine" evidence="4">
    <location>
        <position position="42"/>
    </location>
</feature>
<dbReference type="GO" id="GO:0030170">
    <property type="term" value="F:pyridoxal phosphate binding"/>
    <property type="evidence" value="ECO:0007669"/>
    <property type="project" value="UniProtKB-UniRule"/>
</dbReference>
<dbReference type="Gene3D" id="2.40.37.10">
    <property type="entry name" value="Lyase, Ornithine Decarboxylase, Chain A, domain 1"/>
    <property type="match status" value="1"/>
</dbReference>
<dbReference type="GO" id="GO:0008784">
    <property type="term" value="F:alanine racemase activity"/>
    <property type="evidence" value="ECO:0007669"/>
    <property type="project" value="UniProtKB-UniRule"/>
</dbReference>
<dbReference type="PRINTS" id="PR00992">
    <property type="entry name" value="ALARACEMASE"/>
</dbReference>
<feature type="domain" description="Alanine racemase C-terminal" evidence="7">
    <location>
        <begin position="248"/>
        <end position="373"/>
    </location>
</feature>
<keyword evidence="2 4" id="KW-0663">Pyridoxal phosphate</keyword>
<dbReference type="SMART" id="SM01005">
    <property type="entry name" value="Ala_racemase_C"/>
    <property type="match status" value="1"/>
</dbReference>
<dbReference type="SUPFAM" id="SSF50621">
    <property type="entry name" value="Alanine racemase C-terminal domain-like"/>
    <property type="match status" value="1"/>
</dbReference>